<accession>A0A2U1T231</accession>
<dbReference type="GO" id="GO:0005886">
    <property type="term" value="C:plasma membrane"/>
    <property type="evidence" value="ECO:0007669"/>
    <property type="project" value="UniProtKB-SubCell"/>
</dbReference>
<dbReference type="SUPFAM" id="SSF103473">
    <property type="entry name" value="MFS general substrate transporter"/>
    <property type="match status" value="1"/>
</dbReference>
<dbReference type="Pfam" id="PF05977">
    <property type="entry name" value="MFS_3"/>
    <property type="match status" value="1"/>
</dbReference>
<protein>
    <submittedName>
        <fullName evidence="9">MFS transporter</fullName>
    </submittedName>
</protein>
<keyword evidence="10" id="KW-1185">Reference proteome</keyword>
<evidence type="ECO:0000259" key="8">
    <source>
        <dbReference type="PROSITE" id="PS50850"/>
    </source>
</evidence>
<dbReference type="PANTHER" id="PTHR23513:SF11">
    <property type="entry name" value="STAPHYLOFERRIN A TRANSPORTER"/>
    <property type="match status" value="1"/>
</dbReference>
<evidence type="ECO:0000256" key="2">
    <source>
        <dbReference type="ARBA" id="ARBA00022448"/>
    </source>
</evidence>
<feature type="transmembrane region" description="Helical" evidence="7">
    <location>
        <begin position="12"/>
        <end position="29"/>
    </location>
</feature>
<name>A0A2U1T231_9MICO</name>
<dbReference type="AlphaFoldDB" id="A0A2U1T231"/>
<reference evidence="10" key="1">
    <citation type="submission" date="2018-04" db="EMBL/GenBank/DDBJ databases">
        <authorList>
            <person name="Liu S."/>
            <person name="Wang Z."/>
            <person name="Li J."/>
        </authorList>
    </citation>
    <scope>NUCLEOTIDE SEQUENCE [LARGE SCALE GENOMIC DNA]</scope>
    <source>
        <strain evidence="10">S1194</strain>
    </source>
</reference>
<feature type="domain" description="Major facilitator superfamily (MFS) profile" evidence="8">
    <location>
        <begin position="1"/>
        <end position="399"/>
    </location>
</feature>
<comment type="caution">
    <text evidence="9">The sequence shown here is derived from an EMBL/GenBank/DDBJ whole genome shotgun (WGS) entry which is preliminary data.</text>
</comment>
<comment type="subcellular location">
    <subcellularLocation>
        <location evidence="1">Cell membrane</location>
        <topology evidence="1">Multi-pass membrane protein</topology>
    </subcellularLocation>
</comment>
<evidence type="ECO:0000256" key="1">
    <source>
        <dbReference type="ARBA" id="ARBA00004651"/>
    </source>
</evidence>
<feature type="transmembrane region" description="Helical" evidence="7">
    <location>
        <begin position="375"/>
        <end position="396"/>
    </location>
</feature>
<dbReference type="InterPro" id="IPR036259">
    <property type="entry name" value="MFS_trans_sf"/>
</dbReference>
<evidence type="ECO:0000256" key="7">
    <source>
        <dbReference type="SAM" id="Phobius"/>
    </source>
</evidence>
<feature type="transmembrane region" description="Helical" evidence="7">
    <location>
        <begin position="259"/>
        <end position="278"/>
    </location>
</feature>
<feature type="transmembrane region" description="Helical" evidence="7">
    <location>
        <begin position="311"/>
        <end position="333"/>
    </location>
</feature>
<keyword evidence="4 7" id="KW-0812">Transmembrane</keyword>
<evidence type="ECO:0000256" key="4">
    <source>
        <dbReference type="ARBA" id="ARBA00022692"/>
    </source>
</evidence>
<evidence type="ECO:0000313" key="10">
    <source>
        <dbReference type="Proteomes" id="UP000244978"/>
    </source>
</evidence>
<evidence type="ECO:0000256" key="3">
    <source>
        <dbReference type="ARBA" id="ARBA00022475"/>
    </source>
</evidence>
<feature type="transmembrane region" description="Helical" evidence="7">
    <location>
        <begin position="160"/>
        <end position="187"/>
    </location>
</feature>
<dbReference type="RefSeq" id="WP_108997768.1">
    <property type="nucleotide sequence ID" value="NZ_QEEX01000001.1"/>
</dbReference>
<dbReference type="EMBL" id="QEEX01000001">
    <property type="protein sequence ID" value="PWB97941.1"/>
    <property type="molecule type" value="Genomic_DNA"/>
</dbReference>
<dbReference type="CDD" id="cd06173">
    <property type="entry name" value="MFS_MefA_like"/>
    <property type="match status" value="1"/>
</dbReference>
<gene>
    <name evidence="9" type="ORF">DF220_08940</name>
</gene>
<evidence type="ECO:0000313" key="9">
    <source>
        <dbReference type="EMBL" id="PWB97941.1"/>
    </source>
</evidence>
<dbReference type="PANTHER" id="PTHR23513">
    <property type="entry name" value="INTEGRAL MEMBRANE EFFLUX PROTEIN-RELATED"/>
    <property type="match status" value="1"/>
</dbReference>
<organism evidence="9 10">
    <name type="scientific">Homoserinimonas hongtaonis</name>
    <dbReference type="NCBI Taxonomy" id="2079791"/>
    <lineage>
        <taxon>Bacteria</taxon>
        <taxon>Bacillati</taxon>
        <taxon>Actinomycetota</taxon>
        <taxon>Actinomycetes</taxon>
        <taxon>Micrococcales</taxon>
        <taxon>Microbacteriaceae</taxon>
        <taxon>Homoserinimonas</taxon>
    </lineage>
</organism>
<keyword evidence="3" id="KW-1003">Cell membrane</keyword>
<dbReference type="Gene3D" id="1.20.1250.20">
    <property type="entry name" value="MFS general substrate transporter like domains"/>
    <property type="match status" value="1"/>
</dbReference>
<feature type="transmembrane region" description="Helical" evidence="7">
    <location>
        <begin position="285"/>
        <end position="305"/>
    </location>
</feature>
<evidence type="ECO:0000256" key="6">
    <source>
        <dbReference type="ARBA" id="ARBA00023136"/>
    </source>
</evidence>
<feature type="transmembrane region" description="Helical" evidence="7">
    <location>
        <begin position="83"/>
        <end position="107"/>
    </location>
</feature>
<dbReference type="GO" id="GO:0022857">
    <property type="term" value="F:transmembrane transporter activity"/>
    <property type="evidence" value="ECO:0007669"/>
    <property type="project" value="InterPro"/>
</dbReference>
<dbReference type="InterPro" id="IPR010290">
    <property type="entry name" value="TM_effector"/>
</dbReference>
<proteinExistence type="predicted"/>
<dbReference type="InterPro" id="IPR020846">
    <property type="entry name" value="MFS_dom"/>
</dbReference>
<feature type="transmembrane region" description="Helical" evidence="7">
    <location>
        <begin position="223"/>
        <end position="247"/>
    </location>
</feature>
<keyword evidence="5 7" id="KW-1133">Transmembrane helix</keyword>
<feature type="transmembrane region" description="Helical" evidence="7">
    <location>
        <begin position="345"/>
        <end position="363"/>
    </location>
</feature>
<dbReference type="PROSITE" id="PS50850">
    <property type="entry name" value="MFS"/>
    <property type="match status" value="1"/>
</dbReference>
<keyword evidence="6 7" id="KW-0472">Membrane</keyword>
<feature type="transmembrane region" description="Helical" evidence="7">
    <location>
        <begin position="49"/>
        <end position="71"/>
    </location>
</feature>
<keyword evidence="2" id="KW-0813">Transport</keyword>
<evidence type="ECO:0000256" key="5">
    <source>
        <dbReference type="ARBA" id="ARBA00022989"/>
    </source>
</evidence>
<dbReference type="Proteomes" id="UP000244978">
    <property type="component" value="Unassembled WGS sequence"/>
</dbReference>
<sequence length="447" mass="48015">MKSMFRSLSIYNYRLWFAGALVSNIGTWMQRTAQDWIVLTDLTDHDAAALGVTMALQFGPALVLTPITGLIADRVDKRRMLMLTQVLLGVLGLGLGLIVVLGVAQLWQVYAFALALGVVSAFDAPSRQAFVSELVGEKDLTNAVGLNSLSFHSARLVGPAVAGILVALIGAGWVFLINAASFIAVFVSLTQMRRNELTPSRPAPRTKGQIRDGYRYVRGRPDIVVTLVMVFLVGTFGFNFAIFISTMATVEFGQGAGEFGLLSSLMAVGAVAGSLIAARRERPRLRIVTAAAAAFGVACMIAAVMPNYVSFAAALVLVGLSSLTMMTSANAYVQTTTPPELRGRVMALYLAIFMGGTPLGAPVTGWITNELGPRWGLGLAAISGLLAAAIALWWMIRHRGLRLRFYRGERRVRMEYLGDGRAVVKDEVSPDAATREIAVVEANNQKS</sequence>